<dbReference type="GO" id="GO:0008092">
    <property type="term" value="F:cytoskeletal protein binding"/>
    <property type="evidence" value="ECO:0007669"/>
    <property type="project" value="TreeGrafter"/>
</dbReference>
<dbReference type="PANTHER" id="PTHR31508">
    <property type="entry name" value="PROTEIN PITCHFORK"/>
    <property type="match status" value="1"/>
</dbReference>
<dbReference type="InterPro" id="IPR033602">
    <property type="entry name" value="CIMAP3"/>
</dbReference>
<gene>
    <name evidence="2" type="primary">Pifo</name>
    <name evidence="2" type="ORF">RHICYA_R15342</name>
</gene>
<keyword evidence="3" id="KW-1185">Reference proteome</keyword>
<feature type="non-terminal residue" evidence="2">
    <location>
        <position position="1"/>
    </location>
</feature>
<dbReference type="OrthoDB" id="8189408at2759"/>
<comment type="caution">
    <text evidence="2">The sequence shown here is derived from an EMBL/GenBank/DDBJ whole genome shotgun (WGS) entry which is preliminary data.</text>
</comment>
<dbReference type="Proteomes" id="UP000565785">
    <property type="component" value="Unassembled WGS sequence"/>
</dbReference>
<feature type="non-terminal residue" evidence="2">
    <location>
        <position position="183"/>
    </location>
</feature>
<name>A0A7L1NYS1_RHICY</name>
<reference evidence="2 3" key="1">
    <citation type="submission" date="2019-09" db="EMBL/GenBank/DDBJ databases">
        <title>Bird 10,000 Genomes (B10K) Project - Family phase.</title>
        <authorList>
            <person name="Zhang G."/>
        </authorList>
    </citation>
    <scope>NUCLEOTIDE SEQUENCE [LARGE SCALE GENOMIC DNA]</scope>
    <source>
        <strain evidence="2">B10K-DU-002-35</strain>
        <tissue evidence="2">Muscle</tissue>
    </source>
</reference>
<organism evidence="2 3">
    <name type="scientific">Rhinopomastus cyanomelas</name>
    <name type="common">Common scimitarbill</name>
    <dbReference type="NCBI Taxonomy" id="113115"/>
    <lineage>
        <taxon>Eukaryota</taxon>
        <taxon>Metazoa</taxon>
        <taxon>Chordata</taxon>
        <taxon>Craniata</taxon>
        <taxon>Vertebrata</taxon>
        <taxon>Euteleostomi</taxon>
        <taxon>Archelosauria</taxon>
        <taxon>Archosauria</taxon>
        <taxon>Dinosauria</taxon>
        <taxon>Saurischia</taxon>
        <taxon>Theropoda</taxon>
        <taxon>Coelurosauria</taxon>
        <taxon>Aves</taxon>
        <taxon>Neognathae</taxon>
        <taxon>Neoaves</taxon>
        <taxon>Telluraves</taxon>
        <taxon>Coraciimorphae</taxon>
        <taxon>Bucerotiformes</taxon>
        <taxon>Rhinopomastidae</taxon>
        <taxon>Rhinopomastus</taxon>
    </lineage>
</organism>
<proteinExistence type="predicted"/>
<dbReference type="PANTHER" id="PTHR31508:SF2">
    <property type="entry name" value="PROTEIN PITCHFORK"/>
    <property type="match status" value="1"/>
</dbReference>
<evidence type="ECO:0000313" key="2">
    <source>
        <dbReference type="EMBL" id="NXO04307.1"/>
    </source>
</evidence>
<sequence>FGSGQERKVFPLHQATDRLGIQQPAIRGAPLLGPGCHLSQESSSLKGSWANKPLSKRGYVIGARTGPRTAPAPQSMTPSPADYQPCWGKERKHQPVPVPFAMKAPRFADQAAVKGGFPGPGAYEAKWQPPRKVTWPMKFGSPDWPSVPMPAKMMLHTEEQKLKADKELRKHRNRVAYLSLYYS</sequence>
<evidence type="ECO:0000313" key="3">
    <source>
        <dbReference type="Proteomes" id="UP000565785"/>
    </source>
</evidence>
<accession>A0A7L1NYS1</accession>
<protein>
    <submittedName>
        <fullName evidence="2">PIFO protein</fullName>
    </submittedName>
</protein>
<dbReference type="GO" id="GO:0031344">
    <property type="term" value="P:regulation of cell projection organization"/>
    <property type="evidence" value="ECO:0007669"/>
    <property type="project" value="TreeGrafter"/>
</dbReference>
<dbReference type="AlphaFoldDB" id="A0A7L1NYS1"/>
<dbReference type="EMBL" id="VXBP01010040">
    <property type="protein sequence ID" value="NXO04307.1"/>
    <property type="molecule type" value="Genomic_DNA"/>
</dbReference>
<evidence type="ECO:0000256" key="1">
    <source>
        <dbReference type="SAM" id="MobiDB-lite"/>
    </source>
</evidence>
<feature type="region of interest" description="Disordered" evidence="1">
    <location>
        <begin position="63"/>
        <end position="90"/>
    </location>
</feature>